<dbReference type="Pfam" id="PF12072">
    <property type="entry name" value="RNase_Y_N"/>
    <property type="match status" value="1"/>
</dbReference>
<dbReference type="Proteomes" id="UP000463931">
    <property type="component" value="Chromosome"/>
</dbReference>
<dbReference type="EMBL" id="CP023566">
    <property type="protein sequence ID" value="AWZ41221.1"/>
    <property type="molecule type" value="Genomic_DNA"/>
</dbReference>
<evidence type="ECO:0000256" key="3">
    <source>
        <dbReference type="ARBA" id="ARBA00022722"/>
    </source>
</evidence>
<dbReference type="GeneID" id="48465909"/>
<proteinExistence type="inferred from homology"/>
<dbReference type="NCBIfam" id="TIGR03319">
    <property type="entry name" value="RNase_Y"/>
    <property type="match status" value="1"/>
</dbReference>
<comment type="function">
    <text evidence="11">Endoribonuclease that initiates mRNA decay.</text>
</comment>
<dbReference type="RefSeq" id="WP_004048183.1">
    <property type="nucleotide sequence ID" value="NZ_AP025728.1"/>
</dbReference>
<evidence type="ECO:0000313" key="15">
    <source>
        <dbReference type="EMBL" id="AWZ37790.1"/>
    </source>
</evidence>
<evidence type="ECO:0000313" key="20">
    <source>
        <dbReference type="Proteomes" id="UP000250143"/>
    </source>
</evidence>
<dbReference type="PANTHER" id="PTHR12826:SF15">
    <property type="entry name" value="RIBONUCLEASE Y"/>
    <property type="match status" value="1"/>
</dbReference>
<keyword evidence="2 11" id="KW-0812">Transmembrane</keyword>
<accession>A0A2Z4W036</accession>
<dbReference type="EC" id="3.1.-.-" evidence="11 12"/>
<dbReference type="KEGG" id="lmur:CPS94_02075"/>
<dbReference type="Gene3D" id="1.10.3210.10">
    <property type="entry name" value="Hypothetical protein af1432"/>
    <property type="match status" value="1"/>
</dbReference>
<keyword evidence="3 11" id="KW-0540">Nuclease</keyword>
<keyword evidence="20" id="KW-1185">Reference proteome</keyword>
<dbReference type="PROSITE" id="PS50084">
    <property type="entry name" value="KH_TYPE_1"/>
    <property type="match status" value="1"/>
</dbReference>
<evidence type="ECO:0000256" key="1">
    <source>
        <dbReference type="ARBA" id="ARBA00004162"/>
    </source>
</evidence>
<dbReference type="GO" id="GO:0016787">
    <property type="term" value="F:hydrolase activity"/>
    <property type="evidence" value="ECO:0007669"/>
    <property type="project" value="UniProtKB-KW"/>
</dbReference>
<dbReference type="Proteomes" id="UP000289316">
    <property type="component" value="Unassembled WGS sequence"/>
</dbReference>
<dbReference type="NCBIfam" id="TIGR00277">
    <property type="entry name" value="HDIG"/>
    <property type="match status" value="1"/>
</dbReference>
<keyword evidence="8 11" id="KW-0472">Membrane</keyword>
<dbReference type="InterPro" id="IPR006674">
    <property type="entry name" value="HD_domain"/>
</dbReference>
<feature type="transmembrane region" description="Helical" evidence="11">
    <location>
        <begin position="6"/>
        <end position="27"/>
    </location>
</feature>
<dbReference type="GO" id="GO:0004521">
    <property type="term" value="F:RNA endonuclease activity"/>
    <property type="evidence" value="ECO:0007669"/>
    <property type="project" value="UniProtKB-UniRule"/>
</dbReference>
<dbReference type="Pfam" id="PF00013">
    <property type="entry name" value="KH_1"/>
    <property type="match status" value="1"/>
</dbReference>
<reference evidence="20 21" key="1">
    <citation type="submission" date="2017-09" db="EMBL/GenBank/DDBJ databases">
        <title>Predominant Lactobacillus spp. isolated from feces of mice subjected to short-term calorie restriction.</title>
        <authorList>
            <person name="Zhang C."/>
            <person name="Zhao L."/>
            <person name="Pan F."/>
        </authorList>
    </citation>
    <scope>NUCLEOTIDE SEQUENCE [LARGE SCALE GENOMIC DNA]</scope>
    <source>
        <strain evidence="16 20">CR141</strain>
        <strain evidence="15 21">CR147</strain>
    </source>
</reference>
<sequence>MNYIVISAILAIAVLTLVLGFALGIFYRKRSYEQSLDAATQTAKGIIASAKKEALLEAKDESHRYRKEVEGELKERRFEVQKQENRLLKREENLDRKDSVLDKREQVLTQKEDQLSAEQQRLDAKSKEVASLEQKQKDKLEEIAALTKDQAKELILKETRNSLSYELAVMIKESEAQAQATADKKAKSLIAQAIQRSAADMVSETTVSVVNLPNDEMKGRIIGREGRNIRTLETLTGIDLIIDDTPEAVVLSGFDPVRREIAKMALEKLIQDGRIHPARIEEMVEKATKEMDSRIRQTGEEAIFDLGIHSMHPDLIKTVGRLNYRTSYGQNVLDHSIEVAKITGVLAAELGEDVTIAKRAGLLHDIGKAVDHEVDGSHVEIGVELAKKYKENDVVVNTIESHHGDVAPKSTIAVLVAAADAVSAARPGARSESLENYIHRLEKLENISNEFEGVKKSYAIQAGREVRIIVKPNEVNDLEATVLARDIRNKIEEELEYPGHIKVTVIRETRAVEYAK</sequence>
<evidence type="ECO:0000313" key="23">
    <source>
        <dbReference type="Proteomes" id="UP000306855"/>
    </source>
</evidence>
<dbReference type="InterPro" id="IPR036612">
    <property type="entry name" value="KH_dom_type_1_sf"/>
</dbReference>
<name>A0A2Z4W036_9LACO</name>
<feature type="region of interest" description="Disordered" evidence="13">
    <location>
        <begin position="111"/>
        <end position="131"/>
    </location>
</feature>
<evidence type="ECO:0000256" key="2">
    <source>
        <dbReference type="ARBA" id="ARBA00022692"/>
    </source>
</evidence>
<dbReference type="InterPro" id="IPR006675">
    <property type="entry name" value="HDIG_dom"/>
</dbReference>
<dbReference type="CDD" id="cd22431">
    <property type="entry name" value="KH-I_RNaseY"/>
    <property type="match status" value="1"/>
</dbReference>
<dbReference type="GO" id="GO:0003723">
    <property type="term" value="F:RNA binding"/>
    <property type="evidence" value="ECO:0007669"/>
    <property type="project" value="UniProtKB-UniRule"/>
</dbReference>
<evidence type="ECO:0000313" key="21">
    <source>
        <dbReference type="Proteomes" id="UP000250153"/>
    </source>
</evidence>
<dbReference type="InterPro" id="IPR004087">
    <property type="entry name" value="KH_dom"/>
</dbReference>
<evidence type="ECO:0000256" key="7">
    <source>
        <dbReference type="ARBA" id="ARBA00022989"/>
    </source>
</evidence>
<dbReference type="EMBL" id="SRYK01000067">
    <property type="protein sequence ID" value="TGY53079.1"/>
    <property type="molecule type" value="Genomic_DNA"/>
</dbReference>
<evidence type="ECO:0000313" key="17">
    <source>
        <dbReference type="EMBL" id="QIA90717.1"/>
    </source>
</evidence>
<dbReference type="InterPro" id="IPR004088">
    <property type="entry name" value="KH_dom_type_1"/>
</dbReference>
<dbReference type="InterPro" id="IPR003607">
    <property type="entry name" value="HD/PDEase_dom"/>
</dbReference>
<dbReference type="InterPro" id="IPR022711">
    <property type="entry name" value="RNase_Y_N"/>
</dbReference>
<dbReference type="SMART" id="SM00471">
    <property type="entry name" value="HDc"/>
    <property type="match status" value="1"/>
</dbReference>
<dbReference type="AlphaFoldDB" id="A0A2Z4W036"/>
<dbReference type="GO" id="GO:0005886">
    <property type="term" value="C:plasma membrane"/>
    <property type="evidence" value="ECO:0007669"/>
    <property type="project" value="UniProtKB-SubCell"/>
</dbReference>
<keyword evidence="5 11" id="KW-0378">Hydrolase</keyword>
<evidence type="ECO:0000313" key="24">
    <source>
        <dbReference type="Proteomes" id="UP000463931"/>
    </source>
</evidence>
<evidence type="ECO:0000313" key="19">
    <source>
        <dbReference type="EMBL" id="TGY53079.1"/>
    </source>
</evidence>
<dbReference type="SMART" id="SM00322">
    <property type="entry name" value="KH"/>
    <property type="match status" value="1"/>
</dbReference>
<evidence type="ECO:0000256" key="8">
    <source>
        <dbReference type="ARBA" id="ARBA00023136"/>
    </source>
</evidence>
<dbReference type="CDD" id="cd00077">
    <property type="entry name" value="HDc"/>
    <property type="match status" value="1"/>
</dbReference>
<dbReference type="HAMAP" id="MF_00335">
    <property type="entry name" value="RNase_Y"/>
    <property type="match status" value="1"/>
</dbReference>
<evidence type="ECO:0000313" key="16">
    <source>
        <dbReference type="EMBL" id="AWZ41221.1"/>
    </source>
</evidence>
<keyword evidence="7 11" id="KW-1133">Transmembrane helix</keyword>
<evidence type="ECO:0000256" key="10">
    <source>
        <dbReference type="ARBA" id="ARBA00073072"/>
    </source>
</evidence>
<feature type="domain" description="HD" evidence="14">
    <location>
        <begin position="332"/>
        <end position="425"/>
    </location>
</feature>
<reference evidence="19 23" key="4">
    <citation type="submission" date="2019-04" db="EMBL/GenBank/DDBJ databases">
        <title>Microbes associate with the intestines of laboratory mice.</title>
        <authorList>
            <person name="Navarre W."/>
            <person name="Wong E."/>
            <person name="Huang K."/>
            <person name="Tropini C."/>
            <person name="Ng K."/>
            <person name="Yu B."/>
        </authorList>
    </citation>
    <scope>NUCLEOTIDE SEQUENCE [LARGE SCALE GENOMIC DNA]</scope>
    <source>
        <strain evidence="19 23">NM26_J9</strain>
    </source>
</reference>
<dbReference type="Gene3D" id="3.30.1370.10">
    <property type="entry name" value="K Homology domain, type 1"/>
    <property type="match status" value="1"/>
</dbReference>
<evidence type="ECO:0000259" key="14">
    <source>
        <dbReference type="PROSITE" id="PS51831"/>
    </source>
</evidence>
<dbReference type="GO" id="GO:0006402">
    <property type="term" value="P:mRNA catabolic process"/>
    <property type="evidence" value="ECO:0007669"/>
    <property type="project" value="UniProtKB-UniRule"/>
</dbReference>
<keyword evidence="11" id="KW-1003">Cell membrane</keyword>
<dbReference type="EMBL" id="CP023565">
    <property type="protein sequence ID" value="AWZ37790.1"/>
    <property type="molecule type" value="Genomic_DNA"/>
</dbReference>
<reference evidence="18 22" key="2">
    <citation type="submission" date="2018-09" db="EMBL/GenBank/DDBJ databases">
        <title>Murine metabolic-syndrome-specific gut microbial biobank.</title>
        <authorList>
            <person name="Liu C."/>
        </authorList>
    </citation>
    <scope>NUCLEOTIDE SEQUENCE [LARGE SCALE GENOMIC DNA]</scope>
    <source>
        <strain evidence="18 22">C-30</strain>
    </source>
</reference>
<dbReference type="FunFam" id="3.30.1370.10:FF:000006">
    <property type="entry name" value="Ribonuclease Y"/>
    <property type="match status" value="1"/>
</dbReference>
<dbReference type="SUPFAM" id="SSF54791">
    <property type="entry name" value="Eukaryotic type KH-domain (KH-domain type I)"/>
    <property type="match status" value="1"/>
</dbReference>
<dbReference type="Pfam" id="PF01966">
    <property type="entry name" value="HD"/>
    <property type="match status" value="1"/>
</dbReference>
<dbReference type="OrthoDB" id="9803205at2"/>
<evidence type="ECO:0000256" key="4">
    <source>
        <dbReference type="ARBA" id="ARBA00022759"/>
    </source>
</evidence>
<dbReference type="InterPro" id="IPR017705">
    <property type="entry name" value="Ribonuclease_Y"/>
</dbReference>
<keyword evidence="6 11" id="KW-0694">RNA-binding</keyword>
<protein>
    <recommendedName>
        <fullName evidence="10 11">Ribonuclease Y</fullName>
        <shortName evidence="11">RNase Y</shortName>
        <ecNumber evidence="11 12">3.1.-.-</ecNumber>
    </recommendedName>
</protein>
<dbReference type="EMBL" id="CP040852">
    <property type="protein sequence ID" value="QIA90717.1"/>
    <property type="molecule type" value="Genomic_DNA"/>
</dbReference>
<reference evidence="17 24" key="3">
    <citation type="journal article" date="2019" name="Nat. Med.">
        <title>Preventing dysbiosis of the neonatal mouse intestinal microbiome protects against late-onset sepsis.</title>
        <authorList>
            <person name="Singer J.R."/>
            <person name="Blosser E.G."/>
            <person name="Zindl C.L."/>
            <person name="Silberger D.J."/>
            <person name="Conlan S."/>
            <person name="Laufer V.A."/>
            <person name="DiToro D."/>
            <person name="Deming C."/>
            <person name="Kumar R."/>
            <person name="Morrow C.D."/>
            <person name="Segre J.A."/>
            <person name="Gray M.J."/>
            <person name="Randolph D.A."/>
            <person name="Weaver C.T."/>
        </authorList>
    </citation>
    <scope>NUCLEOTIDE SEQUENCE [LARGE SCALE GENOMIC DNA]</scope>
    <source>
        <strain evidence="17 24">V10</strain>
    </source>
</reference>
<evidence type="ECO:0000256" key="11">
    <source>
        <dbReference type="HAMAP-Rule" id="MF_00335"/>
    </source>
</evidence>
<evidence type="ECO:0000256" key="13">
    <source>
        <dbReference type="SAM" id="MobiDB-lite"/>
    </source>
</evidence>
<dbReference type="Proteomes" id="UP000306855">
    <property type="component" value="Unassembled WGS sequence"/>
</dbReference>
<dbReference type="PANTHER" id="PTHR12826">
    <property type="entry name" value="RIBONUCLEASE Y"/>
    <property type="match status" value="1"/>
</dbReference>
<dbReference type="STRING" id="1622.GCA_001953785_02222"/>
<evidence type="ECO:0000256" key="6">
    <source>
        <dbReference type="ARBA" id="ARBA00022884"/>
    </source>
</evidence>
<evidence type="ECO:0000313" key="18">
    <source>
        <dbReference type="EMBL" id="RXV75061.1"/>
    </source>
</evidence>
<dbReference type="EMBL" id="QZFR01000011">
    <property type="protein sequence ID" value="RXV75061.1"/>
    <property type="molecule type" value="Genomic_DNA"/>
</dbReference>
<comment type="subcellular location">
    <subcellularLocation>
        <location evidence="1 11">Cell membrane</location>
        <topology evidence="1 11">Single-pass membrane protein</topology>
    </subcellularLocation>
</comment>
<evidence type="ECO:0000256" key="12">
    <source>
        <dbReference type="NCBIfam" id="TIGR03319"/>
    </source>
</evidence>
<organism evidence="18 22">
    <name type="scientific">Ligilactobacillus murinus</name>
    <dbReference type="NCBI Taxonomy" id="1622"/>
    <lineage>
        <taxon>Bacteria</taxon>
        <taxon>Bacillati</taxon>
        <taxon>Bacillota</taxon>
        <taxon>Bacilli</taxon>
        <taxon>Lactobacillales</taxon>
        <taxon>Lactobacillaceae</taxon>
        <taxon>Ligilactobacillus</taxon>
    </lineage>
</organism>
<dbReference type="FunFam" id="1.10.3210.10:FF:000003">
    <property type="entry name" value="Ribonuclease Y"/>
    <property type="match status" value="1"/>
</dbReference>
<evidence type="ECO:0000256" key="9">
    <source>
        <dbReference type="ARBA" id="ARBA00061537"/>
    </source>
</evidence>
<dbReference type="SUPFAM" id="SSF109604">
    <property type="entry name" value="HD-domain/PDEase-like"/>
    <property type="match status" value="1"/>
</dbReference>
<dbReference type="Proteomes" id="UP000250153">
    <property type="component" value="Chromosome"/>
</dbReference>
<dbReference type="Proteomes" id="UP000250143">
    <property type="component" value="Chromosome"/>
</dbReference>
<evidence type="ECO:0000313" key="22">
    <source>
        <dbReference type="Proteomes" id="UP000289316"/>
    </source>
</evidence>
<dbReference type="PROSITE" id="PS51831">
    <property type="entry name" value="HD"/>
    <property type="match status" value="1"/>
</dbReference>
<gene>
    <name evidence="11 18" type="primary">rny</name>
    <name evidence="16" type="ORF">CPQ89_09395</name>
    <name evidence="15" type="ORF">CPS94_02075</name>
    <name evidence="18" type="ORF">D6C19_02635</name>
    <name evidence="19" type="ORF">E5340_09855</name>
    <name evidence="17" type="ORF">FEE40_11435</name>
</gene>
<evidence type="ECO:0000256" key="5">
    <source>
        <dbReference type="ARBA" id="ARBA00022801"/>
    </source>
</evidence>
<comment type="similarity">
    <text evidence="9 11">Belongs to the RNase Y family.</text>
</comment>
<keyword evidence="4 11" id="KW-0255">Endonuclease</keyword>